<sequence>MNTIPHWINGSPARTPLRFPIPPPAPSRPGSPFAVINANPYGNGTALFTASGEAAPRLQRRIKVTRPKVVTTRRPQQAQQIAAGFDCRTSN</sequence>
<evidence type="ECO:0000313" key="2">
    <source>
        <dbReference type="EMBL" id="MDT0487656.1"/>
    </source>
</evidence>
<gene>
    <name evidence="2" type="ORF">RNB18_47120</name>
</gene>
<accession>A0ABU2VPW8</accession>
<feature type="region of interest" description="Disordered" evidence="1">
    <location>
        <begin position="68"/>
        <end position="91"/>
    </location>
</feature>
<reference evidence="3" key="1">
    <citation type="submission" date="2023-07" db="EMBL/GenBank/DDBJ databases">
        <title>30 novel species of actinomycetes from the DSMZ collection.</title>
        <authorList>
            <person name="Nouioui I."/>
        </authorList>
    </citation>
    <scope>NUCLEOTIDE SEQUENCE [LARGE SCALE GENOMIC DNA]</scope>
    <source>
        <strain evidence="3">DSM 41640</strain>
    </source>
</reference>
<organism evidence="2 3">
    <name type="scientific">Streptomyces doebereineriae</name>
    <dbReference type="NCBI Taxonomy" id="3075528"/>
    <lineage>
        <taxon>Bacteria</taxon>
        <taxon>Bacillati</taxon>
        <taxon>Actinomycetota</taxon>
        <taxon>Actinomycetes</taxon>
        <taxon>Kitasatosporales</taxon>
        <taxon>Streptomycetaceae</taxon>
        <taxon>Streptomyces</taxon>
    </lineage>
</organism>
<dbReference type="EMBL" id="JAVREZ010000030">
    <property type="protein sequence ID" value="MDT0487656.1"/>
    <property type="molecule type" value="Genomic_DNA"/>
</dbReference>
<evidence type="ECO:0000256" key="1">
    <source>
        <dbReference type="SAM" id="MobiDB-lite"/>
    </source>
</evidence>
<dbReference type="Proteomes" id="UP001183824">
    <property type="component" value="Unassembled WGS sequence"/>
</dbReference>
<comment type="caution">
    <text evidence="2">The sequence shown here is derived from an EMBL/GenBank/DDBJ whole genome shotgun (WGS) entry which is preliminary data.</text>
</comment>
<dbReference type="RefSeq" id="WP_311720357.1">
    <property type="nucleotide sequence ID" value="NZ_JAVREZ010000030.1"/>
</dbReference>
<keyword evidence="3" id="KW-1185">Reference proteome</keyword>
<evidence type="ECO:0000313" key="3">
    <source>
        <dbReference type="Proteomes" id="UP001183824"/>
    </source>
</evidence>
<protein>
    <submittedName>
        <fullName evidence="2">Uncharacterized protein</fullName>
    </submittedName>
</protein>
<name>A0ABU2VPW8_9ACTN</name>
<proteinExistence type="predicted"/>